<dbReference type="Proteomes" id="UP000078250">
    <property type="component" value="Unassembled WGS sequence"/>
</dbReference>
<keyword evidence="3" id="KW-1185">Reference proteome</keyword>
<dbReference type="InterPro" id="IPR010352">
    <property type="entry name" value="DUF945"/>
</dbReference>
<name>A0AAJ3HSC1_PROHU</name>
<reference evidence="2 3" key="1">
    <citation type="submission" date="2016-04" db="EMBL/GenBank/DDBJ databases">
        <title>ATOL: Assembling a taxonomically balanced genome-scale reconstruction of the evolutionary history of the Enterobacteriaceae.</title>
        <authorList>
            <person name="Plunkett G.III."/>
            <person name="Neeno-Eckwall E.C."/>
            <person name="Glasner J.D."/>
            <person name="Perna N.T."/>
        </authorList>
    </citation>
    <scope>NUCLEOTIDE SEQUENCE [LARGE SCALE GENOMIC DNA]</scope>
    <source>
        <strain evidence="2 3">ATCC 700826</strain>
    </source>
</reference>
<gene>
    <name evidence="2" type="ORF">M997_1874</name>
</gene>
<feature type="compositionally biased region" description="Acidic residues" evidence="1">
    <location>
        <begin position="527"/>
        <end position="556"/>
    </location>
</feature>
<dbReference type="Pfam" id="PF06097">
    <property type="entry name" value="DUF945"/>
    <property type="match status" value="1"/>
</dbReference>
<feature type="region of interest" description="Disordered" evidence="1">
    <location>
        <begin position="527"/>
        <end position="565"/>
    </location>
</feature>
<dbReference type="EMBL" id="LXEV01000022">
    <property type="protein sequence ID" value="OAT46876.1"/>
    <property type="molecule type" value="Genomic_DNA"/>
</dbReference>
<dbReference type="RefSeq" id="WP_064719857.1">
    <property type="nucleotide sequence ID" value="NZ_LXEV01000022.1"/>
</dbReference>
<proteinExistence type="predicted"/>
<evidence type="ECO:0000313" key="2">
    <source>
        <dbReference type="EMBL" id="OAT46876.1"/>
    </source>
</evidence>
<accession>A0AAJ3HSC1</accession>
<evidence type="ECO:0000256" key="1">
    <source>
        <dbReference type="SAM" id="MobiDB-lite"/>
    </source>
</evidence>
<organism evidence="2 3">
    <name type="scientific">Proteus hauseri ATCC 700826</name>
    <dbReference type="NCBI Taxonomy" id="1354271"/>
    <lineage>
        <taxon>Bacteria</taxon>
        <taxon>Pseudomonadati</taxon>
        <taxon>Pseudomonadota</taxon>
        <taxon>Gammaproteobacteria</taxon>
        <taxon>Enterobacterales</taxon>
        <taxon>Morganellaceae</taxon>
        <taxon>Proteus</taxon>
    </lineage>
</organism>
<comment type="caution">
    <text evidence="2">The sequence shown here is derived from an EMBL/GenBank/DDBJ whole genome shotgun (WGS) entry which is preliminary data.</text>
</comment>
<dbReference type="AlphaFoldDB" id="A0AAJ3HSC1"/>
<protein>
    <submittedName>
        <fullName evidence="2">GTP-binding protein</fullName>
    </submittedName>
</protein>
<evidence type="ECO:0000313" key="3">
    <source>
        <dbReference type="Proteomes" id="UP000078250"/>
    </source>
</evidence>
<sequence length="565" mass="62352">MKKSLVAVGVIVALGVVWTGASWYMGSKIESRLQQETERANVQLAQLAKENQLGIDVKLEVRDYKKGVFSSNANLAVVITKISDPDSDQASDNKPEEILMATDIAHGPFPLSDLAKFNLAPKLAAVDSTLVNNETTKELFKLTKDKSIVGSHTSLGFDGSASGEVTISAIDFAEDKDKVKTTPITIAFSSDKDATKIATSIKSDEMIITNRDTEVFTIKNINGTISGTKVNNDQYLFNEQSLKLAEISHVSDDKASNFSLKDMSITTKSDIKDKLFYASQSYDFKSLTIGGLEFGAGKLAYSIDKANTDAMLLLTKAYNNSLLPWNKYNYDSSDMIEQAVRDVLEKGLVFRIDDASLTNTKGTTKLNFAIDLNAFSIKDLDSVKDPAELFNKLFKNIKLNVDLSMPMLTEFRNTTQYLDAARYQETALTDADKAEIQKETTADIEKIKTELQQNINQMSQDEKNALPLMLLSKDGNALNLSLDYAADKFTMNGKSYSFNEFMEVTQAPQMLGLIGMLIGAGSSYGDYDESDYSEYPEAESEEMTEDPAILEEEEIVIPEQPAQAQ</sequence>